<evidence type="ECO:0000313" key="2">
    <source>
        <dbReference type="Proteomes" id="UP001434883"/>
    </source>
</evidence>
<sequence>MQLEISHLVVFYCMSSLGSLQRRPKQSEMEEQTVVSAHLSLIMLQQEVLVSSILCCLSEGPTLCGLSQSSNSFSFPQSLISHHCWFVCALCCFCNRNHSLLGEFTFNRKQEQGENLRFLSFY</sequence>
<protein>
    <submittedName>
        <fullName evidence="1">Uncharacterized protein</fullName>
    </submittedName>
</protein>
<gene>
    <name evidence="1" type="ORF">XENOCAPTIV_030804</name>
</gene>
<dbReference type="EMBL" id="JAHRIN010042107">
    <property type="protein sequence ID" value="MEQ2205469.1"/>
    <property type="molecule type" value="Genomic_DNA"/>
</dbReference>
<name>A0ABV0RBQ5_9TELE</name>
<comment type="caution">
    <text evidence="1">The sequence shown here is derived from an EMBL/GenBank/DDBJ whole genome shotgun (WGS) entry which is preliminary data.</text>
</comment>
<keyword evidence="2" id="KW-1185">Reference proteome</keyword>
<evidence type="ECO:0000313" key="1">
    <source>
        <dbReference type="EMBL" id="MEQ2205469.1"/>
    </source>
</evidence>
<dbReference type="Proteomes" id="UP001434883">
    <property type="component" value="Unassembled WGS sequence"/>
</dbReference>
<proteinExistence type="predicted"/>
<reference evidence="1 2" key="1">
    <citation type="submission" date="2021-06" db="EMBL/GenBank/DDBJ databases">
        <authorList>
            <person name="Palmer J.M."/>
        </authorList>
    </citation>
    <scope>NUCLEOTIDE SEQUENCE [LARGE SCALE GENOMIC DNA]</scope>
    <source>
        <strain evidence="1 2">XC_2019</strain>
        <tissue evidence="1">Muscle</tissue>
    </source>
</reference>
<organism evidence="1 2">
    <name type="scientific">Xenoophorus captivus</name>
    <dbReference type="NCBI Taxonomy" id="1517983"/>
    <lineage>
        <taxon>Eukaryota</taxon>
        <taxon>Metazoa</taxon>
        <taxon>Chordata</taxon>
        <taxon>Craniata</taxon>
        <taxon>Vertebrata</taxon>
        <taxon>Euteleostomi</taxon>
        <taxon>Actinopterygii</taxon>
        <taxon>Neopterygii</taxon>
        <taxon>Teleostei</taxon>
        <taxon>Neoteleostei</taxon>
        <taxon>Acanthomorphata</taxon>
        <taxon>Ovalentaria</taxon>
        <taxon>Atherinomorphae</taxon>
        <taxon>Cyprinodontiformes</taxon>
        <taxon>Goodeidae</taxon>
        <taxon>Xenoophorus</taxon>
    </lineage>
</organism>
<accession>A0ABV0RBQ5</accession>